<name>A0AAV6KSV6_9ERIC</name>
<dbReference type="Proteomes" id="UP000823749">
    <property type="component" value="Chromosome 3"/>
</dbReference>
<protein>
    <recommendedName>
        <fullName evidence="2">HTH three-helical bundle domain-containing protein</fullName>
    </recommendedName>
</protein>
<feature type="compositionally biased region" description="Polar residues" evidence="1">
    <location>
        <begin position="49"/>
        <end position="62"/>
    </location>
</feature>
<feature type="region of interest" description="Disordered" evidence="1">
    <location>
        <begin position="112"/>
        <end position="156"/>
    </location>
</feature>
<feature type="domain" description="HTH three-helical bundle" evidence="2">
    <location>
        <begin position="168"/>
        <end position="208"/>
    </location>
</feature>
<feature type="compositionally biased region" description="Low complexity" evidence="1">
    <location>
        <begin position="115"/>
        <end position="139"/>
    </location>
</feature>
<dbReference type="Pfam" id="PF25370">
    <property type="entry name" value="HTH_74"/>
    <property type="match status" value="1"/>
</dbReference>
<evidence type="ECO:0000256" key="1">
    <source>
        <dbReference type="SAM" id="MobiDB-lite"/>
    </source>
</evidence>
<reference evidence="3" key="1">
    <citation type="submission" date="2020-08" db="EMBL/GenBank/DDBJ databases">
        <title>Plant Genome Project.</title>
        <authorList>
            <person name="Zhang R.-G."/>
        </authorList>
    </citation>
    <scope>NUCLEOTIDE SEQUENCE</scope>
    <source>
        <strain evidence="3">WSP0</strain>
        <tissue evidence="3">Leaf</tissue>
    </source>
</reference>
<dbReference type="InterPro" id="IPR057523">
    <property type="entry name" value="HTH_74"/>
</dbReference>
<accession>A0AAV6KSV6</accession>
<comment type="caution">
    <text evidence="3">The sequence shown here is derived from an EMBL/GenBank/DDBJ whole genome shotgun (WGS) entry which is preliminary data.</text>
</comment>
<sequence>MESFPSLLERTVASALLLLSTPPPSLSPPAGESKLSADSEKSSLAGLSASRSCSSTVTNDDGSSAEAKARPLRMIADVARCHDMKFKVVRKSRSKKIWRCDTRKLISIGKPTGVSSERASETTSSSCLSSSSSAVSTGRSRGGGGKKEGASLAGNSETELPRVVKPGILRRRAEAIKRLLSNGCTPTSEVRIRQLLGDSPDTSKALRMLLKHEEIKRSGADSMNSNNKASYILKGIVVIPVSPMEILALISTR</sequence>
<evidence type="ECO:0000313" key="4">
    <source>
        <dbReference type="Proteomes" id="UP000823749"/>
    </source>
</evidence>
<evidence type="ECO:0000313" key="3">
    <source>
        <dbReference type="EMBL" id="KAG5555698.1"/>
    </source>
</evidence>
<proteinExistence type="predicted"/>
<evidence type="ECO:0000259" key="2">
    <source>
        <dbReference type="Pfam" id="PF25370"/>
    </source>
</evidence>
<organism evidence="3 4">
    <name type="scientific">Rhododendron griersonianum</name>
    <dbReference type="NCBI Taxonomy" id="479676"/>
    <lineage>
        <taxon>Eukaryota</taxon>
        <taxon>Viridiplantae</taxon>
        <taxon>Streptophyta</taxon>
        <taxon>Embryophyta</taxon>
        <taxon>Tracheophyta</taxon>
        <taxon>Spermatophyta</taxon>
        <taxon>Magnoliopsida</taxon>
        <taxon>eudicotyledons</taxon>
        <taxon>Gunneridae</taxon>
        <taxon>Pentapetalae</taxon>
        <taxon>asterids</taxon>
        <taxon>Ericales</taxon>
        <taxon>Ericaceae</taxon>
        <taxon>Ericoideae</taxon>
        <taxon>Rhodoreae</taxon>
        <taxon>Rhododendron</taxon>
    </lineage>
</organism>
<gene>
    <name evidence="3" type="ORF">RHGRI_006368</name>
</gene>
<feature type="region of interest" description="Disordered" evidence="1">
    <location>
        <begin position="21"/>
        <end position="68"/>
    </location>
</feature>
<dbReference type="EMBL" id="JACTNZ010000003">
    <property type="protein sequence ID" value="KAG5555698.1"/>
    <property type="molecule type" value="Genomic_DNA"/>
</dbReference>
<dbReference type="PANTHER" id="PTHR34799">
    <property type="entry name" value="OS07G0656300 PROTEIN"/>
    <property type="match status" value="1"/>
</dbReference>
<dbReference type="PANTHER" id="PTHR34799:SF2">
    <property type="entry name" value="OS07G0656300 PROTEIN"/>
    <property type="match status" value="1"/>
</dbReference>
<dbReference type="AlphaFoldDB" id="A0AAV6KSV6"/>
<keyword evidence="4" id="KW-1185">Reference proteome</keyword>